<dbReference type="InterPro" id="IPR049826">
    <property type="entry name" value="Ig-like_ice"/>
</dbReference>
<dbReference type="NCBIfam" id="NF012196">
    <property type="entry name" value="Ig_like_ice"/>
    <property type="match status" value="5"/>
</dbReference>
<dbReference type="PATRIC" id="fig|379893.4.peg.529"/>
<dbReference type="OrthoDB" id="8481600at2"/>
<sequence>VLISGTSNQPAGTGVTVTLNGKNYSASIDALGNWSVTVPASAVSALGEATYTVTASVTSGVGNSATASHNVQVDSALPGVTINTIASDNIINAGEVSTGQTVSGTVSGAAVGDTVTVTMGGNTYTTTVQTGLVWSVNVPSSALTAMGNGSLTVTASVTNIQGNTGSGTRDVTIDASLPGLRVDTVAGDDIVNTIEHSQNLIITGTSEGFTAGTALTVSINGKTYQASVAADGTWSAAVPAADVSAWPAGTVSVNVSGSSSAGNPVSISHNVTVDLAAVAISINPLATDDVINVAEKGGSLTLSGTTTNVEEGQTVTLTVGGKTYTATVGADGSWSTTVPATDVAALKDGSASVQASVSNVNGNSASATHGYSVDSTAPAITIDTLSGNNILNATEAGQPLTVSGTSTAEAGQTVTITLNNKTYTATVGTDGSWSTSVPATDVSSLASGSVTVSAAVTDKAGNPASANHALTVDTVVPVLTINTLAGDDVINATEHGQALIVTGTCTGAAAGDVVTVTLNSKTYTATLDASGNWSVGVPSADVAAIPAGPVTVSATVTDKAGNRDD</sequence>
<proteinExistence type="predicted"/>
<name>A0A0L0GQI2_9ENTR</name>
<evidence type="ECO:0000313" key="2">
    <source>
        <dbReference type="EMBL" id="KNC91217.1"/>
    </source>
</evidence>
<evidence type="ECO:0000313" key="3">
    <source>
        <dbReference type="Proteomes" id="UP000037393"/>
    </source>
</evidence>
<dbReference type="NCBIfam" id="NF033510">
    <property type="entry name" value="Ca_tandemer"/>
    <property type="match status" value="6"/>
</dbReference>
<dbReference type="InterPro" id="IPR044016">
    <property type="entry name" value="Big_13"/>
</dbReference>
<evidence type="ECO:0000259" key="1">
    <source>
        <dbReference type="Pfam" id="PF19077"/>
    </source>
</evidence>
<dbReference type="Proteomes" id="UP000037393">
    <property type="component" value="Unassembled WGS sequence"/>
</dbReference>
<gene>
    <name evidence="2" type="ORF">GM31_02565</name>
</gene>
<dbReference type="Pfam" id="PF19077">
    <property type="entry name" value="Big_13"/>
    <property type="match status" value="1"/>
</dbReference>
<keyword evidence="3" id="KW-1185">Reference proteome</keyword>
<feature type="domain" description="Bacterial Ig-like" evidence="1">
    <location>
        <begin position="392"/>
        <end position="474"/>
    </location>
</feature>
<dbReference type="AlphaFoldDB" id="A0A0L0GQI2"/>
<reference evidence="2 3" key="1">
    <citation type="journal article" date="2015" name="Appl. Environ. Microbiol.">
        <title>The Enterobacterium Trabulsiella odontotermitis Presents Novel Adaptations Related to Its Association with Fungus-Growing Termites.</title>
        <authorList>
            <person name="Sapountzis P."/>
            <person name="Gruntjes T."/>
            <person name="Otani S."/>
            <person name="Estevez J."/>
            <person name="da Costa R.R."/>
            <person name="Plunkett G.3rd."/>
            <person name="Perna N.T."/>
            <person name="Poulsen M."/>
        </authorList>
    </citation>
    <scope>NUCLEOTIDE SEQUENCE [LARGE SCALE GENOMIC DNA]</scope>
    <source>
        <strain evidence="2 3">12</strain>
    </source>
</reference>
<comment type="caution">
    <text evidence="2">The sequence shown here is derived from an EMBL/GenBank/DDBJ whole genome shotgun (WGS) entry which is preliminary data.</text>
</comment>
<dbReference type="Gene3D" id="2.60.40.10">
    <property type="entry name" value="Immunoglobulins"/>
    <property type="match status" value="6"/>
</dbReference>
<dbReference type="RefSeq" id="WP_124966029.1">
    <property type="nucleotide sequence ID" value="NZ_JNGI01000130.1"/>
</dbReference>
<feature type="non-terminal residue" evidence="2">
    <location>
        <position position="1"/>
    </location>
</feature>
<dbReference type="InterPro" id="IPR013783">
    <property type="entry name" value="Ig-like_fold"/>
</dbReference>
<feature type="non-terminal residue" evidence="2">
    <location>
        <position position="565"/>
    </location>
</feature>
<protein>
    <recommendedName>
        <fullName evidence="1">Bacterial Ig-like domain-containing protein</fullName>
    </recommendedName>
</protein>
<dbReference type="EMBL" id="JNGI01000130">
    <property type="protein sequence ID" value="KNC91217.1"/>
    <property type="molecule type" value="Genomic_DNA"/>
</dbReference>
<accession>A0A0L0GQI2</accession>
<organism evidence="2 3">
    <name type="scientific">Trabulsiella odontotermitis</name>
    <dbReference type="NCBI Taxonomy" id="379893"/>
    <lineage>
        <taxon>Bacteria</taxon>
        <taxon>Pseudomonadati</taxon>
        <taxon>Pseudomonadota</taxon>
        <taxon>Gammaproteobacteria</taxon>
        <taxon>Enterobacterales</taxon>
        <taxon>Enterobacteriaceae</taxon>
        <taxon>Trabulsiella</taxon>
    </lineage>
</organism>